<evidence type="ECO:0000256" key="1">
    <source>
        <dbReference type="SAM" id="MobiDB-lite"/>
    </source>
</evidence>
<feature type="compositionally biased region" description="Basic residues" evidence="1">
    <location>
        <begin position="187"/>
        <end position="199"/>
    </location>
</feature>
<proteinExistence type="predicted"/>
<accession>A0A9N7TQC5</accession>
<protein>
    <submittedName>
        <fullName evidence="2">Uncharacterized protein</fullName>
    </submittedName>
</protein>
<dbReference type="Proteomes" id="UP001153269">
    <property type="component" value="Unassembled WGS sequence"/>
</dbReference>
<organism evidence="2 3">
    <name type="scientific">Pleuronectes platessa</name>
    <name type="common">European plaice</name>
    <dbReference type="NCBI Taxonomy" id="8262"/>
    <lineage>
        <taxon>Eukaryota</taxon>
        <taxon>Metazoa</taxon>
        <taxon>Chordata</taxon>
        <taxon>Craniata</taxon>
        <taxon>Vertebrata</taxon>
        <taxon>Euteleostomi</taxon>
        <taxon>Actinopterygii</taxon>
        <taxon>Neopterygii</taxon>
        <taxon>Teleostei</taxon>
        <taxon>Neoteleostei</taxon>
        <taxon>Acanthomorphata</taxon>
        <taxon>Carangaria</taxon>
        <taxon>Pleuronectiformes</taxon>
        <taxon>Pleuronectoidei</taxon>
        <taxon>Pleuronectidae</taxon>
        <taxon>Pleuronectes</taxon>
    </lineage>
</organism>
<feature type="region of interest" description="Disordered" evidence="1">
    <location>
        <begin position="42"/>
        <end position="62"/>
    </location>
</feature>
<feature type="compositionally biased region" description="Basic and acidic residues" evidence="1">
    <location>
        <begin position="51"/>
        <end position="62"/>
    </location>
</feature>
<reference evidence="2" key="1">
    <citation type="submission" date="2020-03" db="EMBL/GenBank/DDBJ databases">
        <authorList>
            <person name="Weist P."/>
        </authorList>
    </citation>
    <scope>NUCLEOTIDE SEQUENCE</scope>
</reference>
<dbReference type="EMBL" id="CADEAL010000176">
    <property type="protein sequence ID" value="CAB1415828.1"/>
    <property type="molecule type" value="Genomic_DNA"/>
</dbReference>
<keyword evidence="3" id="KW-1185">Reference proteome</keyword>
<feature type="region of interest" description="Disordered" evidence="1">
    <location>
        <begin position="164"/>
        <end position="199"/>
    </location>
</feature>
<gene>
    <name evidence="2" type="ORF">PLEPLA_LOCUS3546</name>
</gene>
<evidence type="ECO:0000313" key="2">
    <source>
        <dbReference type="EMBL" id="CAB1415828.1"/>
    </source>
</evidence>
<sequence length="199" mass="22222">METYHPRLNGGVIWNVSKTVSPGFRYPVFAESASRGSCSVHRRRGRRGKREKTFVESPFDSRRSGHFGQAAWPRAPDLGHREHQCLYWEHVQPGLLTSLRPASGCGAGLYCTRCTPPGHHVETCYLLTSGSRTSYPAKPEQSPGVILDMSWTGSSRLRLQELAEPEHIPTASTPGRQHGYIRGGGKQGKKMKKKKKKKK</sequence>
<dbReference type="AlphaFoldDB" id="A0A9N7TQC5"/>
<name>A0A9N7TQC5_PLEPL</name>
<evidence type="ECO:0000313" key="3">
    <source>
        <dbReference type="Proteomes" id="UP001153269"/>
    </source>
</evidence>
<comment type="caution">
    <text evidence="2">The sequence shown here is derived from an EMBL/GenBank/DDBJ whole genome shotgun (WGS) entry which is preliminary data.</text>
</comment>